<comment type="caution">
    <text evidence="6">The sequence shown here is derived from an EMBL/GenBank/DDBJ whole genome shotgun (WGS) entry which is preliminary data.</text>
</comment>
<dbReference type="InterPro" id="IPR016024">
    <property type="entry name" value="ARM-type_fold"/>
</dbReference>
<dbReference type="InterPro" id="IPR011989">
    <property type="entry name" value="ARM-like"/>
</dbReference>
<name>A0ABR1V136_9PEZI</name>
<dbReference type="GeneID" id="92092013"/>
<organism evidence="6 7">
    <name type="scientific">Apiospora phragmitis</name>
    <dbReference type="NCBI Taxonomy" id="2905665"/>
    <lineage>
        <taxon>Eukaryota</taxon>
        <taxon>Fungi</taxon>
        <taxon>Dikarya</taxon>
        <taxon>Ascomycota</taxon>
        <taxon>Pezizomycotina</taxon>
        <taxon>Sordariomycetes</taxon>
        <taxon>Xylariomycetidae</taxon>
        <taxon>Amphisphaeriales</taxon>
        <taxon>Apiosporaceae</taxon>
        <taxon>Apiospora</taxon>
    </lineage>
</organism>
<keyword evidence="7" id="KW-1185">Reference proteome</keyword>
<dbReference type="Proteomes" id="UP001480595">
    <property type="component" value="Unassembled WGS sequence"/>
</dbReference>
<comment type="subcellular location">
    <subcellularLocation>
        <location evidence="1">Nucleus</location>
    </subcellularLocation>
</comment>
<dbReference type="SUPFAM" id="SSF48371">
    <property type="entry name" value="ARM repeat"/>
    <property type="match status" value="1"/>
</dbReference>
<dbReference type="Pfam" id="PF25758">
    <property type="entry name" value="TPR_IPO11"/>
    <property type="match status" value="1"/>
</dbReference>
<comment type="similarity">
    <text evidence="2">Belongs to the importin beta family.</text>
</comment>
<feature type="domain" description="Importin N-terminal" evidence="5">
    <location>
        <begin position="37"/>
        <end position="110"/>
    </location>
</feature>
<evidence type="ECO:0000256" key="4">
    <source>
        <dbReference type="ARBA" id="ARBA00023242"/>
    </source>
</evidence>
<dbReference type="SMART" id="SM00913">
    <property type="entry name" value="IBN_N"/>
    <property type="match status" value="1"/>
</dbReference>
<dbReference type="Gene3D" id="1.25.10.10">
    <property type="entry name" value="Leucine-rich Repeat Variant"/>
    <property type="match status" value="1"/>
</dbReference>
<keyword evidence="3" id="KW-0813">Transport</keyword>
<dbReference type="PANTHER" id="PTHR10997:SF7">
    <property type="entry name" value="IMPORTIN-11"/>
    <property type="match status" value="1"/>
</dbReference>
<keyword evidence="4" id="KW-0539">Nucleus</keyword>
<evidence type="ECO:0000259" key="5">
    <source>
        <dbReference type="PROSITE" id="PS50166"/>
    </source>
</evidence>
<evidence type="ECO:0000256" key="2">
    <source>
        <dbReference type="ARBA" id="ARBA00007991"/>
    </source>
</evidence>
<dbReference type="InterPro" id="IPR001494">
    <property type="entry name" value="Importin-beta_N"/>
</dbReference>
<protein>
    <submittedName>
        <fullName evidence="6">Importin 11</fullName>
    </submittedName>
</protein>
<sequence length="1043" mass="117371">MSFSIEVAGQASPLSLQELWRTLQSATSQDYSQRQSAGQQLTTWEVHEEYYPALQMVFLERTLPHEIRLLAIIQLKNGIDKYWRHHTLKNAIQPAKKDLIRSKLFSGTVGEPDKQLALHNALVTAKIIRIDYPQAWPEALPNLISLLRETKDGNQAELAGALLVLLRTVKELGTARLRKSQTALQSVTPELVFVLGEIYSNTSTLWMSAVDSGRIQEEEAGMAIHNSLVAFKALRRLLVVGYEYPHKDNTVKAAWDLPREQFVKLVGYSSQEDKLPQPILDMIGKHLMQFAKLHVEMATEHPASFASLPNSFDLVQTYWTLVVEFAQVFNTSEGLRQGSSSVGAGHKSKVEGPLLERLALKGLLLVRSCVKMVNSPQQTFKYRSQETREEQAALILSVKQGLLTDDLVVKIAHLIISRLLIFRKADIEAWEEEPEEWEQQEEAQGAAWEWEVRPCAEQLLQQLITHYKQLLMEPLLAYFATLQDPQLENMVREAVYNTIGLAAAHVEKHFSFDELLRSTIPVDAQQTGPNCKILRRRIGILISQWVPVHIAPASRPLIYQIYRHLLRHDPDDPNNDLVVRITAARQFKWVADDFSFSGEEFHPYAGDILKQLLQLLGEVEVDETKLAILNTTKVIIERMETHVTSFADLIMSALPSIWASAGDLGFMMKQAVLTILQSLVMSMKTESQRYHHIILPLIAEAVQEGSDVYVYLIDEALELWTNVLLQTSPPLPQELLGLLPHAIRHLEAHTEHHMSNLAITGSYITLAPEAVLGDQHRQALLKGLAATYTATNREQSALARKYNETLIRCANELGGTDGLKLICQDLAETGFLKFMLEGIHDAYEARQTLGPKGRQPRVSNLTLTDYFSILSRIALADPAIFAELVASLGSLEQVWPWLSAEWFYSFDCMADTLRQKLNLLALTRLVELGQPMQELLLGQLQDFFTMWTGVFAQVMDEENPKLDATIMTAPVEATEWDTPKDVRERALLASDPVRNVNCLDFVRSSLDSLVQRAGGGASFQENYLVNVDADVLNSFTRATGFGS</sequence>
<reference evidence="6 7" key="1">
    <citation type="submission" date="2023-01" db="EMBL/GenBank/DDBJ databases">
        <title>Analysis of 21 Apiospora genomes using comparative genomics revels a genus with tremendous synthesis potential of carbohydrate active enzymes and secondary metabolites.</title>
        <authorList>
            <person name="Sorensen T."/>
        </authorList>
    </citation>
    <scope>NUCLEOTIDE SEQUENCE [LARGE SCALE GENOMIC DNA]</scope>
    <source>
        <strain evidence="6 7">CBS 135458</strain>
    </source>
</reference>
<dbReference type="RefSeq" id="XP_066715892.1">
    <property type="nucleotide sequence ID" value="XM_066858950.1"/>
</dbReference>
<dbReference type="InterPro" id="IPR058669">
    <property type="entry name" value="TPR_IPO7/11-like"/>
</dbReference>
<evidence type="ECO:0000256" key="3">
    <source>
        <dbReference type="ARBA" id="ARBA00022448"/>
    </source>
</evidence>
<gene>
    <name evidence="6" type="ORF">PG994_007541</name>
</gene>
<dbReference type="PROSITE" id="PS50166">
    <property type="entry name" value="IMPORTIN_B_NT"/>
    <property type="match status" value="1"/>
</dbReference>
<evidence type="ECO:0000313" key="6">
    <source>
        <dbReference type="EMBL" id="KAK8064903.1"/>
    </source>
</evidence>
<dbReference type="Pfam" id="PF03810">
    <property type="entry name" value="IBN_N"/>
    <property type="match status" value="1"/>
</dbReference>
<proteinExistence type="inferred from homology"/>
<dbReference type="PANTHER" id="PTHR10997">
    <property type="entry name" value="IMPORTIN-7, 8, 11"/>
    <property type="match status" value="1"/>
</dbReference>
<evidence type="ECO:0000256" key="1">
    <source>
        <dbReference type="ARBA" id="ARBA00004123"/>
    </source>
</evidence>
<evidence type="ECO:0000313" key="7">
    <source>
        <dbReference type="Proteomes" id="UP001480595"/>
    </source>
</evidence>
<dbReference type="EMBL" id="JAQQWL010000007">
    <property type="protein sequence ID" value="KAK8064903.1"/>
    <property type="molecule type" value="Genomic_DNA"/>
</dbReference>
<accession>A0ABR1V136</accession>